<sequence>FILSANLMILGVACTSPRFFGVSIVASLDVIFDMSYIALNLFVIAGVRVGMSNTNFVATAIPIAQAVKVVRDSYLRACRKSVSELLNKRAIETRLAAAKSEGRLDEEIIFATVEAMTKGGETSNREGLVKFIIPVATPQQVLWENYREESMEAQLEEDWPVLVTELEKLSRSHRIVRAYPNPNRHKGTFSLISARDAVMHDCWKELDVGTFAVAGRSTLHPDAPPQIGFVRAGIKLQGQLYRPLMDPATGACVGTSVVHIECVDPSGFIPTRVMNAFLADSLQEHVLYNHTKFVAGVDPASPPDWPALGESRRNSVFAPAAEARANAKTATEKAKSQAAKKVKERFSSRLAAEVGDTGRLRTLAGVQSHPSQAVIDKGWSLDVSGCASKQTVDVLGEWTPEFADIVELRTDDNAMEKLPTWVGLEQMPLLRSVSVRNNTLTTFPSNLTRGIIHLVDVNDNNIAEMPLDLVEATWSGNLSFAGNPCAVSVDWSGLGMDALPVVMTGGAFDLGDWKETLEELKLGENMFNESIVRELHDLGFRNLTKLDVSNNQLEGTSFFKQMGEGSDALLPRLVEIDVSGHASIGEDALLDIPGQLQVIKCNNCGVQAVSKNLAKHLWHKDMELKGHENVKGLNWMGTTSATGFERLPTWLRTLDHVEAIDISTSFVATFQKEAFPTSLISLDAGITGAKEGGGLVLEPGCFDGLVNFGTK</sequence>
<feature type="non-terminal residue" evidence="2">
    <location>
        <position position="1"/>
    </location>
</feature>
<keyword evidence="3" id="KW-1185">Reference proteome</keyword>
<accession>A0ABQ6ND18</accession>
<dbReference type="PROSITE" id="PS50848">
    <property type="entry name" value="START"/>
    <property type="match status" value="1"/>
</dbReference>
<dbReference type="Proteomes" id="UP001165060">
    <property type="component" value="Unassembled WGS sequence"/>
</dbReference>
<dbReference type="SUPFAM" id="SSF55961">
    <property type="entry name" value="Bet v1-like"/>
    <property type="match status" value="1"/>
</dbReference>
<dbReference type="Gene3D" id="3.30.530.20">
    <property type="match status" value="1"/>
</dbReference>
<name>A0ABQ6ND18_9STRA</name>
<evidence type="ECO:0000313" key="2">
    <source>
        <dbReference type="EMBL" id="GMI56534.1"/>
    </source>
</evidence>
<organism evidence="2 3">
    <name type="scientific">Tetraparma gracilis</name>
    <dbReference type="NCBI Taxonomy" id="2962635"/>
    <lineage>
        <taxon>Eukaryota</taxon>
        <taxon>Sar</taxon>
        <taxon>Stramenopiles</taxon>
        <taxon>Ochrophyta</taxon>
        <taxon>Bolidophyceae</taxon>
        <taxon>Parmales</taxon>
        <taxon>Triparmaceae</taxon>
        <taxon>Tetraparma</taxon>
    </lineage>
</organism>
<gene>
    <name evidence="2" type="ORF">TeGR_g11856</name>
</gene>
<dbReference type="Pfam" id="PF01852">
    <property type="entry name" value="START"/>
    <property type="match status" value="1"/>
</dbReference>
<dbReference type="InterPro" id="IPR023393">
    <property type="entry name" value="START-like_dom_sf"/>
</dbReference>
<dbReference type="InterPro" id="IPR002913">
    <property type="entry name" value="START_lipid-bd_dom"/>
</dbReference>
<reference evidence="2 3" key="1">
    <citation type="journal article" date="2023" name="Commun. Biol.">
        <title>Genome analysis of Parmales, the sister group of diatoms, reveals the evolutionary specialization of diatoms from phago-mixotrophs to photoautotrophs.</title>
        <authorList>
            <person name="Ban H."/>
            <person name="Sato S."/>
            <person name="Yoshikawa S."/>
            <person name="Yamada K."/>
            <person name="Nakamura Y."/>
            <person name="Ichinomiya M."/>
            <person name="Sato N."/>
            <person name="Blanc-Mathieu R."/>
            <person name="Endo H."/>
            <person name="Kuwata A."/>
            <person name="Ogata H."/>
        </authorList>
    </citation>
    <scope>NUCLEOTIDE SEQUENCE [LARGE SCALE GENOMIC DNA]</scope>
</reference>
<comment type="caution">
    <text evidence="2">The sequence shown here is derived from an EMBL/GenBank/DDBJ whole genome shotgun (WGS) entry which is preliminary data.</text>
</comment>
<feature type="domain" description="START" evidence="1">
    <location>
        <begin position="127"/>
        <end position="286"/>
    </location>
</feature>
<dbReference type="Gene3D" id="3.80.10.10">
    <property type="entry name" value="Ribonuclease Inhibitor"/>
    <property type="match status" value="1"/>
</dbReference>
<protein>
    <recommendedName>
        <fullName evidence="1">START domain-containing protein</fullName>
    </recommendedName>
</protein>
<dbReference type="InterPro" id="IPR032675">
    <property type="entry name" value="LRR_dom_sf"/>
</dbReference>
<dbReference type="SUPFAM" id="SSF52058">
    <property type="entry name" value="L domain-like"/>
    <property type="match status" value="1"/>
</dbReference>
<evidence type="ECO:0000259" key="1">
    <source>
        <dbReference type="PROSITE" id="PS50848"/>
    </source>
</evidence>
<proteinExistence type="predicted"/>
<evidence type="ECO:0000313" key="3">
    <source>
        <dbReference type="Proteomes" id="UP001165060"/>
    </source>
</evidence>
<dbReference type="EMBL" id="BRYB01006768">
    <property type="protein sequence ID" value="GMI56534.1"/>
    <property type="molecule type" value="Genomic_DNA"/>
</dbReference>